<dbReference type="FunFam" id="3.30.565.10:FF:000010">
    <property type="entry name" value="Sensor histidine kinase RcsC"/>
    <property type="match status" value="1"/>
</dbReference>
<dbReference type="EMBL" id="CCJV01000058">
    <property type="protein sequence ID" value="CDT13817.1"/>
    <property type="molecule type" value="Genomic_DNA"/>
</dbReference>
<feature type="coiled-coil region" evidence="19">
    <location>
        <begin position="735"/>
        <end position="800"/>
    </location>
</feature>
<dbReference type="Pfam" id="PF08448">
    <property type="entry name" value="PAS_4"/>
    <property type="match status" value="1"/>
</dbReference>
<reference evidence="26 28" key="1">
    <citation type="submission" date="2014-06" db="EMBL/GenBank/DDBJ databases">
        <authorList>
            <person name="Le Roux F."/>
        </authorList>
    </citation>
    <scope>NUCLEOTIDE SEQUENCE</scope>
    <source>
        <strain evidence="27 28">J5-4</strain>
        <strain evidence="26">J5-5</strain>
    </source>
</reference>
<dbReference type="SUPFAM" id="SSF55874">
    <property type="entry name" value="ATPase domain of HSP90 chaperone/DNA topoisomerase II/histidine kinase"/>
    <property type="match status" value="1"/>
</dbReference>
<evidence type="ECO:0000256" key="6">
    <source>
        <dbReference type="ARBA" id="ARBA00022679"/>
    </source>
</evidence>
<dbReference type="PANTHER" id="PTHR45339">
    <property type="entry name" value="HYBRID SIGNAL TRANSDUCTION HISTIDINE KINASE J"/>
    <property type="match status" value="1"/>
</dbReference>
<dbReference type="SMART" id="SM00448">
    <property type="entry name" value="REC"/>
    <property type="match status" value="1"/>
</dbReference>
<evidence type="ECO:0000256" key="8">
    <source>
        <dbReference type="ARBA" id="ARBA00022741"/>
    </source>
</evidence>
<dbReference type="PROSITE" id="PS50109">
    <property type="entry name" value="HIS_KIN"/>
    <property type="match status" value="1"/>
</dbReference>
<comment type="subunit">
    <text evidence="15">At low DSF concentrations, interacts with RpfF.</text>
</comment>
<evidence type="ECO:0000256" key="15">
    <source>
        <dbReference type="ARBA" id="ARBA00064003"/>
    </source>
</evidence>
<dbReference type="SMART" id="SM00388">
    <property type="entry name" value="HisKA"/>
    <property type="match status" value="1"/>
</dbReference>
<evidence type="ECO:0000256" key="16">
    <source>
        <dbReference type="ARBA" id="ARBA00068150"/>
    </source>
</evidence>
<dbReference type="Gene3D" id="3.30.450.20">
    <property type="entry name" value="PAS domain"/>
    <property type="match status" value="3"/>
</dbReference>
<organism evidence="26 29">
    <name type="scientific">Vibrio crassostreae</name>
    <dbReference type="NCBI Taxonomy" id="246167"/>
    <lineage>
        <taxon>Bacteria</taxon>
        <taxon>Pseudomonadati</taxon>
        <taxon>Pseudomonadota</taxon>
        <taxon>Gammaproteobacteria</taxon>
        <taxon>Vibrionales</taxon>
        <taxon>Vibrionaceae</taxon>
        <taxon>Vibrio</taxon>
    </lineage>
</organism>
<dbReference type="NCBIfam" id="TIGR00229">
    <property type="entry name" value="sensory_box"/>
    <property type="match status" value="3"/>
</dbReference>
<evidence type="ECO:0000256" key="1">
    <source>
        <dbReference type="ARBA" id="ARBA00000085"/>
    </source>
</evidence>
<evidence type="ECO:0000256" key="13">
    <source>
        <dbReference type="ARBA" id="ARBA00023012"/>
    </source>
</evidence>
<dbReference type="SMART" id="SM01079">
    <property type="entry name" value="CHASE"/>
    <property type="match status" value="1"/>
</dbReference>
<dbReference type="Pfam" id="PF01627">
    <property type="entry name" value="Hpt"/>
    <property type="match status" value="1"/>
</dbReference>
<sequence length="1452" mass="162560">MTGKTRATKLSLSILILSLSVTIMCWSMASDYVENNAESHFTNYTQEVKALIQNRMLNYKQVLSGGVALFAASEHVNRKEWAKYIDKLHLGLFYPGIQGIGVSIPVSAQDKEAHVWQVRAEGFPQYDIKPNGIRNEYTTIIYLEPFDERNRQAFGFDMYSEAVRRQAMARARDTGQAALSGRVELVQESPEDKQAGFLLYLPIYKTTYSPETLEERRKSFVGYVYSPFRTTDLMQGILQPEVSTVSFRVYDGADDDPSRLLYDGNNALNIDEEQFRPAFRRSEVINVSGRDWTLIYTSTPVFEAALDFTLPRLVAATGGLLSILFFFLIRMLMVSHQTAERLNHEASARREAEGALKVLNHELESRVSKRTQELKQQEELNRMLLESLSEGVEACDSDGNLTLFNRTAREWYGSDPSLLLPEQWSNYYNLYEVDNLTPLAKENIPLLRAFNGEHIQNEEFCVVAKGQSPRFVLANGAPIHDIDGNRLGAVLAMHDVTENRRHERRFSDIFEFAPDAMLMIERDGGITQANSHAEVVFGWRKEAIKGQPIECLLPGISSEIKSYFFDNDEWGEGERVKQLSATVRRKEGEDVPVDISLSPVESEKGLQVAVAIRDITQRVQSERANKEAMAMLNAIEDGAFIFDPETLRHSYVNEGAVCQLGYSREELLELTVVDFKVDYDENRYRKLMEPLLNGEQKVIHLSTVHKHKDGHLIPVEVSLQYLSLPGGKRRCISMVRDVTERYQALQQLEEAAKQQKVANLIIDQERKKLTQRVSERTASLRATNEKLEQARTEAEQASLAKSAFLAAMSHEIRTPMNGVIGMLDVLSHRRLDSQQMDEVKIIHDSAFDLLGLIDDILDFSKIEAGKLDLEQLPVSVEEVVEGVCTSLLSVSEKQDVDLQLFIAPTFPSHILSDPTRLRQIFYNLIGNAIKFSCGREEKRGDVSIRVNIVDSKMVVNIEDNGIGMSAEALAMLFTSFSQAESSTTRRFGGSGLGLAITKRLVDLMNGGITVNSKLGKGAMFTVSLPCEVNKKAVLPPSAILSNTKCILVEGSTFKTDDLRVYLEHSNANVRVVSNYPEALRLAESLEDIVVIIIGAPKNAPELTADFLKTLNILRSESGHIRHLLINRDQLRPLAFESPDLVILNGNLLRRQEFLRSVAVAAGVISPEIILEKARDEYLPLTAGLSVAQARTEGRLILVAEDDSINRKVILKQLNILGYAAEVAENGLLAHQLWQEGNYALLLTDLHMPGLDGYGLTEAIRKQESELTKKPILALTANALRGEKNRAKAVGMDDYLTKPVQLHLLKEVLEKWLPNQNGAIIEEEQIEHTEILAVSKLAELVGDEPVVIGDFLVDFLSLMKMQHKQLRVASVAKDSRKVSSIVHKLKSSSRSVGAMRLGDLCAELENACTTDDAVVQALTMTLLEKCFADTEEEVVGYLDKTNHRGETYGDNVD</sequence>
<gene>
    <name evidence="27" type="ORF">VCR4J5_1760002</name>
    <name evidence="26" type="ORF">VCR5J5_1500016</name>
</gene>
<dbReference type="PANTHER" id="PTHR45339:SF1">
    <property type="entry name" value="HYBRID SIGNAL TRANSDUCTION HISTIDINE KINASE J"/>
    <property type="match status" value="1"/>
</dbReference>
<dbReference type="Pfam" id="PF02518">
    <property type="entry name" value="HATPase_c"/>
    <property type="match status" value="1"/>
</dbReference>
<feature type="domain" description="PAC" evidence="23">
    <location>
        <begin position="456"/>
        <end position="508"/>
    </location>
</feature>
<evidence type="ECO:0000259" key="21">
    <source>
        <dbReference type="PROSITE" id="PS50110"/>
    </source>
</evidence>
<dbReference type="Gene3D" id="1.10.287.130">
    <property type="match status" value="1"/>
</dbReference>
<dbReference type="Pfam" id="PF03924">
    <property type="entry name" value="CHASE"/>
    <property type="match status" value="1"/>
</dbReference>
<evidence type="ECO:0000256" key="5">
    <source>
        <dbReference type="ARBA" id="ARBA00022553"/>
    </source>
</evidence>
<evidence type="ECO:0000256" key="11">
    <source>
        <dbReference type="ARBA" id="ARBA00022840"/>
    </source>
</evidence>
<feature type="domain" description="HPt" evidence="25">
    <location>
        <begin position="1343"/>
        <end position="1440"/>
    </location>
</feature>
<feature type="domain" description="PAC" evidence="23">
    <location>
        <begin position="692"/>
        <end position="750"/>
    </location>
</feature>
<dbReference type="PROSITE" id="PS50839">
    <property type="entry name" value="CHASE"/>
    <property type="match status" value="1"/>
</dbReference>
<keyword evidence="6 26" id="KW-0808">Transferase</keyword>
<evidence type="ECO:0000256" key="4">
    <source>
        <dbReference type="ARBA" id="ARBA00022475"/>
    </source>
</evidence>
<proteinExistence type="predicted"/>
<feature type="domain" description="Response regulatory" evidence="21">
    <location>
        <begin position="1195"/>
        <end position="1312"/>
    </location>
</feature>
<evidence type="ECO:0000256" key="7">
    <source>
        <dbReference type="ARBA" id="ARBA00022692"/>
    </source>
</evidence>
<dbReference type="InterPro" id="IPR036641">
    <property type="entry name" value="HPT_dom_sf"/>
</dbReference>
<evidence type="ECO:0000313" key="28">
    <source>
        <dbReference type="Proteomes" id="UP000049077"/>
    </source>
</evidence>
<dbReference type="InterPro" id="IPR013656">
    <property type="entry name" value="PAS_4"/>
</dbReference>
<dbReference type="SUPFAM" id="SSF47384">
    <property type="entry name" value="Homodimeric domain of signal transducing histidine kinase"/>
    <property type="match status" value="1"/>
</dbReference>
<dbReference type="InterPro" id="IPR011006">
    <property type="entry name" value="CheY-like_superfamily"/>
</dbReference>
<evidence type="ECO:0000256" key="10">
    <source>
        <dbReference type="ARBA" id="ARBA00022801"/>
    </source>
</evidence>
<dbReference type="Pfam" id="PF13426">
    <property type="entry name" value="PAS_9"/>
    <property type="match status" value="2"/>
</dbReference>
<dbReference type="InterPro" id="IPR001610">
    <property type="entry name" value="PAC"/>
</dbReference>
<comment type="subcellular location">
    <subcellularLocation>
        <location evidence="2">Cell membrane</location>
        <topology evidence="2">Multi-pass membrane protein</topology>
    </subcellularLocation>
</comment>
<dbReference type="Pfam" id="PF00512">
    <property type="entry name" value="HisKA"/>
    <property type="match status" value="1"/>
</dbReference>
<dbReference type="InterPro" id="IPR036097">
    <property type="entry name" value="HisK_dim/P_sf"/>
</dbReference>
<comment type="catalytic activity">
    <reaction evidence="1">
        <text>ATP + protein L-histidine = ADP + protein N-phospho-L-histidine.</text>
        <dbReference type="EC" id="2.7.13.3"/>
    </reaction>
</comment>
<dbReference type="InterPro" id="IPR004358">
    <property type="entry name" value="Sig_transdc_His_kin-like_C"/>
</dbReference>
<keyword evidence="12" id="KW-1133">Transmembrane helix</keyword>
<dbReference type="Proteomes" id="UP000049495">
    <property type="component" value="Unassembled WGS sequence"/>
</dbReference>
<dbReference type="InterPro" id="IPR003594">
    <property type="entry name" value="HATPase_dom"/>
</dbReference>
<dbReference type="SUPFAM" id="SSF47226">
    <property type="entry name" value="Histidine-containing phosphotransfer domain, HPT domain"/>
    <property type="match status" value="1"/>
</dbReference>
<dbReference type="InterPro" id="IPR001789">
    <property type="entry name" value="Sig_transdc_resp-reg_receiver"/>
</dbReference>
<dbReference type="PROSITE" id="PS50894">
    <property type="entry name" value="HPT"/>
    <property type="match status" value="1"/>
</dbReference>
<evidence type="ECO:0000256" key="9">
    <source>
        <dbReference type="ARBA" id="ARBA00022777"/>
    </source>
</evidence>
<dbReference type="CDD" id="cd00088">
    <property type="entry name" value="HPT"/>
    <property type="match status" value="1"/>
</dbReference>
<evidence type="ECO:0000259" key="25">
    <source>
        <dbReference type="PROSITE" id="PS50894"/>
    </source>
</evidence>
<dbReference type="CDD" id="cd16922">
    <property type="entry name" value="HATPase_EvgS-ArcB-TorS-like"/>
    <property type="match status" value="1"/>
</dbReference>
<feature type="modified residue" description="Phosphohistidine" evidence="17">
    <location>
        <position position="1382"/>
    </location>
</feature>
<dbReference type="InterPro" id="IPR035965">
    <property type="entry name" value="PAS-like_dom_sf"/>
</dbReference>
<dbReference type="InterPro" id="IPR000700">
    <property type="entry name" value="PAS-assoc_C"/>
</dbReference>
<evidence type="ECO:0000259" key="22">
    <source>
        <dbReference type="PROSITE" id="PS50112"/>
    </source>
</evidence>
<evidence type="ECO:0000256" key="14">
    <source>
        <dbReference type="ARBA" id="ARBA00023136"/>
    </source>
</evidence>
<dbReference type="Proteomes" id="UP000049077">
    <property type="component" value="Unassembled WGS sequence"/>
</dbReference>
<dbReference type="PROSITE" id="PS50113">
    <property type="entry name" value="PAC"/>
    <property type="match status" value="3"/>
</dbReference>
<feature type="modified residue" description="4-aspartylphosphate" evidence="18">
    <location>
        <position position="1244"/>
    </location>
</feature>
<comment type="caution">
    <text evidence="26">The sequence shown here is derived from an EMBL/GenBank/DDBJ whole genome shotgun (WGS) entry which is preliminary data.</text>
</comment>
<evidence type="ECO:0000313" key="27">
    <source>
        <dbReference type="EMBL" id="CDT27238.1"/>
    </source>
</evidence>
<dbReference type="CDD" id="cd00130">
    <property type="entry name" value="PAS"/>
    <property type="match status" value="3"/>
</dbReference>
<dbReference type="GO" id="GO:0005524">
    <property type="term" value="F:ATP binding"/>
    <property type="evidence" value="ECO:0007669"/>
    <property type="project" value="UniProtKB-KW"/>
</dbReference>
<dbReference type="EMBL" id="CCJX01000086">
    <property type="protein sequence ID" value="CDT27238.1"/>
    <property type="molecule type" value="Genomic_DNA"/>
</dbReference>
<keyword evidence="5 18" id="KW-0597">Phosphoprotein</keyword>
<keyword evidence="11" id="KW-0067">ATP-binding</keyword>
<dbReference type="SUPFAM" id="SSF52172">
    <property type="entry name" value="CheY-like"/>
    <property type="match status" value="1"/>
</dbReference>
<feature type="domain" description="PAS" evidence="22">
    <location>
        <begin position="377"/>
        <end position="453"/>
    </location>
</feature>
<dbReference type="InterPro" id="IPR036890">
    <property type="entry name" value="HATPase_C_sf"/>
</dbReference>
<dbReference type="Gene3D" id="3.30.565.10">
    <property type="entry name" value="Histidine kinase-like ATPase, C-terminal domain"/>
    <property type="match status" value="1"/>
</dbReference>
<dbReference type="PROSITE" id="PS50110">
    <property type="entry name" value="RESPONSE_REGULATORY"/>
    <property type="match status" value="1"/>
</dbReference>
<feature type="domain" description="Histidine kinase" evidence="20">
    <location>
        <begin position="807"/>
        <end position="1028"/>
    </location>
</feature>
<dbReference type="InterPro" id="IPR008207">
    <property type="entry name" value="Sig_transdc_His_kin_Hpt_dom"/>
</dbReference>
<dbReference type="Pfam" id="PF00072">
    <property type="entry name" value="Response_reg"/>
    <property type="match status" value="1"/>
</dbReference>
<dbReference type="Gene3D" id="3.40.50.2300">
    <property type="match status" value="1"/>
</dbReference>
<keyword evidence="10" id="KW-0378">Hydrolase</keyword>
<dbReference type="SMART" id="SM00086">
    <property type="entry name" value="PAC"/>
    <property type="match status" value="3"/>
</dbReference>
<keyword evidence="13" id="KW-0902">Two-component regulatory system</keyword>
<evidence type="ECO:0000256" key="18">
    <source>
        <dbReference type="PROSITE-ProRule" id="PRU00169"/>
    </source>
</evidence>
<dbReference type="SUPFAM" id="SSF55785">
    <property type="entry name" value="PYP-like sensor domain (PAS domain)"/>
    <property type="match status" value="3"/>
</dbReference>
<protein>
    <recommendedName>
        <fullName evidence="16">Sensory/regulatory protein RpfC</fullName>
        <ecNumber evidence="3">2.7.13.3</ecNumber>
    </recommendedName>
</protein>
<reference evidence="29" key="2">
    <citation type="submission" date="2014-06" db="EMBL/GenBank/DDBJ databases">
        <authorList>
            <person name="Le Roux Frederique"/>
        </authorList>
    </citation>
    <scope>NUCLEOTIDE SEQUENCE [LARGE SCALE GENOMIC DNA]</scope>
    <source>
        <strain evidence="29">J5-5</strain>
    </source>
</reference>
<evidence type="ECO:0000256" key="3">
    <source>
        <dbReference type="ARBA" id="ARBA00012438"/>
    </source>
</evidence>
<dbReference type="PROSITE" id="PS50112">
    <property type="entry name" value="PAS"/>
    <property type="match status" value="3"/>
</dbReference>
<feature type="domain" description="PAS" evidence="22">
    <location>
        <begin position="624"/>
        <end position="695"/>
    </location>
</feature>
<feature type="domain" description="PAC" evidence="23">
    <location>
        <begin position="577"/>
        <end position="627"/>
    </location>
</feature>
<accession>A0A822MQP5</accession>
<dbReference type="GO" id="GO:0005886">
    <property type="term" value="C:plasma membrane"/>
    <property type="evidence" value="ECO:0007669"/>
    <property type="project" value="UniProtKB-SubCell"/>
</dbReference>
<dbReference type="GO" id="GO:0016787">
    <property type="term" value="F:hydrolase activity"/>
    <property type="evidence" value="ECO:0007669"/>
    <property type="project" value="UniProtKB-KW"/>
</dbReference>
<dbReference type="InterPro" id="IPR000014">
    <property type="entry name" value="PAS"/>
</dbReference>
<feature type="domain" description="CHASE" evidence="24">
    <location>
        <begin position="72"/>
        <end position="295"/>
    </location>
</feature>
<evidence type="ECO:0000313" key="29">
    <source>
        <dbReference type="Proteomes" id="UP000049495"/>
    </source>
</evidence>
<dbReference type="Gene3D" id="3.30.450.350">
    <property type="entry name" value="CHASE domain"/>
    <property type="match status" value="1"/>
</dbReference>
<keyword evidence="4" id="KW-1003">Cell membrane</keyword>
<dbReference type="InterPro" id="IPR003661">
    <property type="entry name" value="HisK_dim/P_dom"/>
</dbReference>
<evidence type="ECO:0000256" key="12">
    <source>
        <dbReference type="ARBA" id="ARBA00022989"/>
    </source>
</evidence>
<dbReference type="SMART" id="SM00387">
    <property type="entry name" value="HATPase_c"/>
    <property type="match status" value="1"/>
</dbReference>
<evidence type="ECO:0000313" key="26">
    <source>
        <dbReference type="EMBL" id="CDT13817.1"/>
    </source>
</evidence>
<dbReference type="PRINTS" id="PR00344">
    <property type="entry name" value="BCTRLSENSOR"/>
</dbReference>
<keyword evidence="7" id="KW-0812">Transmembrane</keyword>
<dbReference type="SMART" id="SM00091">
    <property type="entry name" value="PAS"/>
    <property type="match status" value="3"/>
</dbReference>
<dbReference type="GO" id="GO:0000155">
    <property type="term" value="F:phosphorelay sensor kinase activity"/>
    <property type="evidence" value="ECO:0007669"/>
    <property type="project" value="InterPro"/>
</dbReference>
<evidence type="ECO:0000256" key="19">
    <source>
        <dbReference type="SAM" id="Coils"/>
    </source>
</evidence>
<keyword evidence="8" id="KW-0547">Nucleotide-binding</keyword>
<dbReference type="OrthoDB" id="9810730at2"/>
<dbReference type="InterPro" id="IPR005467">
    <property type="entry name" value="His_kinase_dom"/>
</dbReference>
<keyword evidence="14" id="KW-0472">Membrane</keyword>
<evidence type="ECO:0000256" key="2">
    <source>
        <dbReference type="ARBA" id="ARBA00004651"/>
    </source>
</evidence>
<feature type="domain" description="PAS" evidence="22">
    <location>
        <begin position="502"/>
        <end position="547"/>
    </location>
</feature>
<keyword evidence="28" id="KW-1185">Reference proteome</keyword>
<dbReference type="CDD" id="cd17546">
    <property type="entry name" value="REC_hyHK_CKI1_RcsC-like"/>
    <property type="match status" value="1"/>
</dbReference>
<evidence type="ECO:0000256" key="17">
    <source>
        <dbReference type="PROSITE-ProRule" id="PRU00110"/>
    </source>
</evidence>
<evidence type="ECO:0000259" key="23">
    <source>
        <dbReference type="PROSITE" id="PS50113"/>
    </source>
</evidence>
<dbReference type="FunFam" id="1.10.287.130:FF:000002">
    <property type="entry name" value="Two-component osmosensing histidine kinase"/>
    <property type="match status" value="1"/>
</dbReference>
<evidence type="ECO:0000259" key="24">
    <source>
        <dbReference type="PROSITE" id="PS50839"/>
    </source>
</evidence>
<evidence type="ECO:0000259" key="20">
    <source>
        <dbReference type="PROSITE" id="PS50109"/>
    </source>
</evidence>
<dbReference type="InterPro" id="IPR006189">
    <property type="entry name" value="CHASE_dom"/>
</dbReference>
<dbReference type="EC" id="2.7.13.3" evidence="3"/>
<name>A0A822MQP5_9VIBR</name>
<dbReference type="InterPro" id="IPR042240">
    <property type="entry name" value="CHASE_sf"/>
</dbReference>
<dbReference type="CDD" id="cd00082">
    <property type="entry name" value="HisKA"/>
    <property type="match status" value="1"/>
</dbReference>
<keyword evidence="19" id="KW-0175">Coiled coil</keyword>
<keyword evidence="9 26" id="KW-0418">Kinase</keyword>
<dbReference type="Gene3D" id="1.20.120.160">
    <property type="entry name" value="HPT domain"/>
    <property type="match status" value="1"/>
</dbReference>